<protein>
    <submittedName>
        <fullName evidence="2">MBL fold metallo-hydrolase</fullName>
    </submittedName>
</protein>
<dbReference type="CDD" id="cd07715">
    <property type="entry name" value="TaR3-like_MBL-fold"/>
    <property type="match status" value="1"/>
</dbReference>
<feature type="domain" description="Metallo-beta-lactamase" evidence="1">
    <location>
        <begin position="25"/>
        <end position="214"/>
    </location>
</feature>
<sequence>MLIRFYGTRGSIPVSSASTIKYGGNTTCVYIETKDGKPIIIDAGSGIRDLGIYLLQNNKNDIYLIFTHYHWDHIQGFPFFAPAYSKNFLITIYGPENEVGAKKALSYQMHIPFFPTIKLTDLPAGLIFKKVKNKFRIGSVIIQVIQNNHPNYTYGLKLTEDNKSVVFLTDNELNSPAPRTQYKKFVKFVHGAELLIHDAQYVDDIYKTKVGWGHSTFNQVMKLAQDGKVKRVIFTHHDPSSSDEFIAGILNDLRGKFPEYDIDAAQTGTEIRI</sequence>
<accession>A0A7V3VUE1</accession>
<dbReference type="Gene3D" id="3.60.15.10">
    <property type="entry name" value="Ribonuclease Z/Hydroxyacylglutathione hydrolase-like"/>
    <property type="match status" value="1"/>
</dbReference>
<keyword evidence="2" id="KW-0378">Hydrolase</keyword>
<dbReference type="SMART" id="SM00849">
    <property type="entry name" value="Lactamase_B"/>
    <property type="match status" value="1"/>
</dbReference>
<dbReference type="PANTHER" id="PTHR42663">
    <property type="entry name" value="HYDROLASE C777.06C-RELATED-RELATED"/>
    <property type="match status" value="1"/>
</dbReference>
<reference evidence="2" key="1">
    <citation type="journal article" date="2020" name="mSystems">
        <title>Genome- and Community-Level Interaction Insights into Carbon Utilization and Element Cycling Functions of Hydrothermarchaeota in Hydrothermal Sediment.</title>
        <authorList>
            <person name="Zhou Z."/>
            <person name="Liu Y."/>
            <person name="Xu W."/>
            <person name="Pan J."/>
            <person name="Luo Z.H."/>
            <person name="Li M."/>
        </authorList>
    </citation>
    <scope>NUCLEOTIDE SEQUENCE [LARGE SCALE GENOMIC DNA]</scope>
    <source>
        <strain evidence="2">SpSt-961</strain>
    </source>
</reference>
<dbReference type="InterPro" id="IPR001279">
    <property type="entry name" value="Metallo-B-lactamas"/>
</dbReference>
<dbReference type="InterPro" id="IPR036866">
    <property type="entry name" value="RibonucZ/Hydroxyglut_hydro"/>
</dbReference>
<dbReference type="SUPFAM" id="SSF56281">
    <property type="entry name" value="Metallo-hydrolase/oxidoreductase"/>
    <property type="match status" value="1"/>
</dbReference>
<evidence type="ECO:0000313" key="2">
    <source>
        <dbReference type="EMBL" id="HGE78598.1"/>
    </source>
</evidence>
<name>A0A7V3VUE1_UNCW3</name>
<organism evidence="2">
    <name type="scientific">candidate division WOR-3 bacterium</name>
    <dbReference type="NCBI Taxonomy" id="2052148"/>
    <lineage>
        <taxon>Bacteria</taxon>
        <taxon>Bacteria division WOR-3</taxon>
    </lineage>
</organism>
<proteinExistence type="predicted"/>
<dbReference type="Pfam" id="PF12706">
    <property type="entry name" value="Lactamase_B_2"/>
    <property type="match status" value="1"/>
</dbReference>
<comment type="caution">
    <text evidence="2">The sequence shown here is derived from an EMBL/GenBank/DDBJ whole genome shotgun (WGS) entry which is preliminary data.</text>
</comment>
<dbReference type="GO" id="GO:0016787">
    <property type="term" value="F:hydrolase activity"/>
    <property type="evidence" value="ECO:0007669"/>
    <property type="project" value="UniProtKB-KW"/>
</dbReference>
<evidence type="ECO:0000259" key="1">
    <source>
        <dbReference type="SMART" id="SM00849"/>
    </source>
</evidence>
<dbReference type="PANTHER" id="PTHR42663:SF4">
    <property type="entry name" value="SLL1036 PROTEIN"/>
    <property type="match status" value="1"/>
</dbReference>
<dbReference type="EMBL" id="DTOZ01000156">
    <property type="protein sequence ID" value="HGE78598.1"/>
    <property type="molecule type" value="Genomic_DNA"/>
</dbReference>
<gene>
    <name evidence="2" type="ORF">ENX68_06350</name>
</gene>
<dbReference type="AlphaFoldDB" id="A0A7V3VUE1"/>